<keyword evidence="2 4" id="KW-0067">ATP-binding</keyword>
<dbReference type="InterPro" id="IPR003593">
    <property type="entry name" value="AAA+_ATPase"/>
</dbReference>
<dbReference type="PANTHER" id="PTHR43158">
    <property type="entry name" value="SKFA PEPTIDE EXPORT ATP-BINDING PROTEIN SKFE"/>
    <property type="match status" value="1"/>
</dbReference>
<dbReference type="Proteomes" id="UP000477488">
    <property type="component" value="Unassembled WGS sequence"/>
</dbReference>
<name>A0A6L5XJX1_9BACT</name>
<evidence type="ECO:0000256" key="1">
    <source>
        <dbReference type="ARBA" id="ARBA00022741"/>
    </source>
</evidence>
<dbReference type="GO" id="GO:0016887">
    <property type="term" value="F:ATP hydrolysis activity"/>
    <property type="evidence" value="ECO:0007669"/>
    <property type="project" value="InterPro"/>
</dbReference>
<feature type="domain" description="ABC transporter" evidence="3">
    <location>
        <begin position="284"/>
        <end position="516"/>
    </location>
</feature>
<dbReference type="Pfam" id="PF00005">
    <property type="entry name" value="ABC_tran"/>
    <property type="match status" value="2"/>
</dbReference>
<dbReference type="PROSITE" id="PS00211">
    <property type="entry name" value="ABC_TRANSPORTER_1"/>
    <property type="match status" value="2"/>
</dbReference>
<comment type="caution">
    <text evidence="4">The sequence shown here is derived from an EMBL/GenBank/DDBJ whole genome shotgun (WGS) entry which is preliminary data.</text>
</comment>
<dbReference type="GO" id="GO:0005524">
    <property type="term" value="F:ATP binding"/>
    <property type="evidence" value="ECO:0007669"/>
    <property type="project" value="UniProtKB-KW"/>
</dbReference>
<gene>
    <name evidence="4" type="ORF">FYJ44_05025</name>
</gene>
<evidence type="ECO:0000313" key="4">
    <source>
        <dbReference type="EMBL" id="MSS27422.1"/>
    </source>
</evidence>
<reference evidence="4 5" key="1">
    <citation type="submission" date="2019-09" db="EMBL/GenBank/DDBJ databases">
        <title>In-depth cultivation of the pig gut microbiome towards novel bacterial diversity and tailored functional studies.</title>
        <authorList>
            <person name="Wylensek D."/>
            <person name="Hitch T.C.A."/>
            <person name="Clavel T."/>
        </authorList>
    </citation>
    <scope>NUCLEOTIDE SEQUENCE [LARGE SCALE GENOMIC DNA]</scope>
    <source>
        <strain evidence="4 5">PG-178-WT-4</strain>
    </source>
</reference>
<sequence>MSQFQSRPSLSDAVTRPQGIPLVTVNDVSLFLPGDSRQEMVLHHINWRVEHGRHCALLGPNGSGKSTLLRLLRGELWPAQGHIYWHTPEGAEESPLAGRAMSALVSPAQQENYQRQAWDITGRDLLLTGLEDAPLLYNQSGAWGDVEREAAVEALAVRMKAQGLLSRDLPTLSQGQLRLLLLGRALLRAPALLLLDECTDGLDATHKKIFFDVLEEYSGRCTVILTAHRTGALPDWCAERRYISEGRLLDAPPPIPSAHGAGAGKPARAKPNRPVYSATGRILLSLENVSVFIDRHEVLHNVTWSLHEGEHWRIAGANGSGKSTLLRLLAGDEFAAAGGAVSRWLPGRGGHVEMLADVRKGVRLVSDLSQALYGFTLSGLELVCSGFDNSIGLYRDFTEAERDEARRAIAGLFPEGDAARVAGKSIRLLSSGQLRRLFLARALMGRPDILLLDEPCSGLDAESRARYLTLLDQLAAPAEAGGLGVHLIFVSHHGEDAPLCINREARMEDGRLTVLR</sequence>
<dbReference type="RefSeq" id="WP_154509732.1">
    <property type="nucleotide sequence ID" value="NZ_VUMH01000003.1"/>
</dbReference>
<feature type="domain" description="ABC transporter" evidence="3">
    <location>
        <begin position="23"/>
        <end position="282"/>
    </location>
</feature>
<evidence type="ECO:0000256" key="2">
    <source>
        <dbReference type="ARBA" id="ARBA00022840"/>
    </source>
</evidence>
<dbReference type="EMBL" id="VUMH01000003">
    <property type="protein sequence ID" value="MSS27422.1"/>
    <property type="molecule type" value="Genomic_DNA"/>
</dbReference>
<dbReference type="AlphaFoldDB" id="A0A6L5XJX1"/>
<accession>A0A6L5XJX1</accession>
<dbReference type="SMART" id="SM00382">
    <property type="entry name" value="AAA"/>
    <property type="match status" value="2"/>
</dbReference>
<dbReference type="InterPro" id="IPR027417">
    <property type="entry name" value="P-loop_NTPase"/>
</dbReference>
<keyword evidence="1" id="KW-0547">Nucleotide-binding</keyword>
<keyword evidence="5" id="KW-1185">Reference proteome</keyword>
<dbReference type="PANTHER" id="PTHR43158:SF2">
    <property type="entry name" value="SKFA PEPTIDE EXPORT ATP-BINDING PROTEIN SKFE"/>
    <property type="match status" value="1"/>
</dbReference>
<protein>
    <submittedName>
        <fullName evidence="4">ATP-binding cassette domain-containing protein</fullName>
    </submittedName>
</protein>
<dbReference type="SUPFAM" id="SSF52540">
    <property type="entry name" value="P-loop containing nucleoside triphosphate hydrolases"/>
    <property type="match status" value="2"/>
</dbReference>
<evidence type="ECO:0000313" key="5">
    <source>
        <dbReference type="Proteomes" id="UP000477488"/>
    </source>
</evidence>
<dbReference type="PROSITE" id="PS50893">
    <property type="entry name" value="ABC_TRANSPORTER_2"/>
    <property type="match status" value="2"/>
</dbReference>
<organism evidence="4 5">
    <name type="scientific">Desulfovibrio porci</name>
    <dbReference type="NCBI Taxonomy" id="2605782"/>
    <lineage>
        <taxon>Bacteria</taxon>
        <taxon>Pseudomonadati</taxon>
        <taxon>Thermodesulfobacteriota</taxon>
        <taxon>Desulfovibrionia</taxon>
        <taxon>Desulfovibrionales</taxon>
        <taxon>Desulfovibrionaceae</taxon>
        <taxon>Desulfovibrio</taxon>
    </lineage>
</organism>
<dbReference type="InterPro" id="IPR003439">
    <property type="entry name" value="ABC_transporter-like_ATP-bd"/>
</dbReference>
<proteinExistence type="predicted"/>
<evidence type="ECO:0000259" key="3">
    <source>
        <dbReference type="PROSITE" id="PS50893"/>
    </source>
</evidence>
<dbReference type="InterPro" id="IPR017871">
    <property type="entry name" value="ABC_transporter-like_CS"/>
</dbReference>
<dbReference type="Gene3D" id="3.40.50.300">
    <property type="entry name" value="P-loop containing nucleotide triphosphate hydrolases"/>
    <property type="match status" value="2"/>
</dbReference>